<feature type="compositionally biased region" description="Pro residues" evidence="1">
    <location>
        <begin position="269"/>
        <end position="283"/>
    </location>
</feature>
<evidence type="ECO:0000256" key="1">
    <source>
        <dbReference type="SAM" id="MobiDB-lite"/>
    </source>
</evidence>
<gene>
    <name evidence="2" type="ORF">LEMA_P075220.1</name>
</gene>
<evidence type="ECO:0000313" key="2">
    <source>
        <dbReference type="EMBL" id="CBX99933.1"/>
    </source>
</evidence>
<dbReference type="eggNOG" id="ENOG502SA7E">
    <property type="taxonomic scope" value="Eukaryota"/>
</dbReference>
<feature type="compositionally biased region" description="Polar residues" evidence="1">
    <location>
        <begin position="376"/>
        <end position="387"/>
    </location>
</feature>
<sequence>MSSKDNLALDLEQGVRRWDRARWISVFSSHNPTIREVTECLGLGLSASSSTTNRGIPKFDNPDYRKLSSEVTKLSKELPKERDALLDFAADPLSLDRELEELLESYGPAIWSKGADRSCLLTPDRSKKTYTQDLFYEIPEHKEILKIHLHRWIIIKACYYIRNMKLKRPSNANDYDSLADFDGEGNSSHGTPQSLTPPERGASMGADFSVKPVNLKKRKSSAHMSMSDGEDVSPAKRPYSTMPSSRKSSPRMSLKSLYPAGLGSRENMPPFPPRVHHLSPPPASGSEAGRVQLSPLTSSELNGAVRQVVLSQSAKHASFTAVNSTGFTAVNTSPPLREARQEAPGAASKEPQQVSPVRRHRHTNSYTSPYDPAPPNSTVAPNSSESRSVPPMNTAPPTTQEPQTTLSGQASSSTNGTSSRESPKLQHAQLAYIAPQSQPPQPLPSQHQLRSNSQPHYSPFGGRASVLPQPPIQSQSQLPARPLSRTDTPGHTGGRALAAHPPRRSSTPLAQAANHQSSTAPNTQAPPAPPNVQSAAQYGVQLVPTRRSPTPPKDQEARPVQAPHILPHHQHHHQPMLKSQAPEHAQIPQPSQLVHRPMIATHDIRLLQYEVTAGLFTFFYPRTTAPPDEPSLLQRLHTLWYHGESIFRTELGPHFDLVSKVLTAWLLERQAITALRHSLASQPGVSHAGLVDRLLAMNDLRVMRLKWKNMSTIDGLSPEDLLCQAFRVMTNTEGSEYLFKDGLDRLNSGVFDFLRSEDAKITMQRR</sequence>
<feature type="compositionally biased region" description="Polar residues" evidence="1">
    <location>
        <begin position="185"/>
        <end position="196"/>
    </location>
</feature>
<dbReference type="AlphaFoldDB" id="E5A8I8"/>
<reference evidence="3" key="1">
    <citation type="journal article" date="2011" name="Nat. Commun.">
        <title>Effector diversification within compartments of the Leptosphaeria maculans genome affected by Repeat-Induced Point mutations.</title>
        <authorList>
            <person name="Rouxel T."/>
            <person name="Grandaubert J."/>
            <person name="Hane J.K."/>
            <person name="Hoede C."/>
            <person name="van de Wouw A.P."/>
            <person name="Couloux A."/>
            <person name="Dominguez V."/>
            <person name="Anthouard V."/>
            <person name="Bally P."/>
            <person name="Bourras S."/>
            <person name="Cozijnsen A.J."/>
            <person name="Ciuffetti L.M."/>
            <person name="Degrave A."/>
            <person name="Dilmaghani A."/>
            <person name="Duret L."/>
            <person name="Fudal I."/>
            <person name="Goodwin S.B."/>
            <person name="Gout L."/>
            <person name="Glaser N."/>
            <person name="Linglin J."/>
            <person name="Kema G.H.J."/>
            <person name="Lapalu N."/>
            <person name="Lawrence C.B."/>
            <person name="May K."/>
            <person name="Meyer M."/>
            <person name="Ollivier B."/>
            <person name="Poulain J."/>
            <person name="Schoch C.L."/>
            <person name="Simon A."/>
            <person name="Spatafora J.W."/>
            <person name="Stachowiak A."/>
            <person name="Turgeon B.G."/>
            <person name="Tyler B.M."/>
            <person name="Vincent D."/>
            <person name="Weissenbach J."/>
            <person name="Amselem J."/>
            <person name="Quesneville H."/>
            <person name="Oliver R.P."/>
            <person name="Wincker P."/>
            <person name="Balesdent M.-H."/>
            <person name="Howlett B.J."/>
        </authorList>
    </citation>
    <scope>NUCLEOTIDE SEQUENCE [LARGE SCALE GENOMIC DNA]</scope>
    <source>
        <strain evidence="3">JN3 / isolate v23.1.3 / race Av1-4-5-6-7-8</strain>
    </source>
</reference>
<protein>
    <submittedName>
        <fullName evidence="2">Uncharacterized protein</fullName>
    </submittedName>
</protein>
<dbReference type="OMA" id="WIIIKAC"/>
<feature type="compositionally biased region" description="Low complexity" evidence="1">
    <location>
        <begin position="242"/>
        <end position="257"/>
    </location>
</feature>
<dbReference type="STRING" id="985895.E5A8I8"/>
<proteinExistence type="predicted"/>
<keyword evidence="3" id="KW-1185">Reference proteome</keyword>
<dbReference type="EMBL" id="FP929137">
    <property type="protein sequence ID" value="CBX99933.1"/>
    <property type="molecule type" value="Genomic_DNA"/>
</dbReference>
<dbReference type="VEuPathDB" id="FungiDB:LEMA_P075220.1"/>
<feature type="compositionally biased region" description="Low complexity" evidence="1">
    <location>
        <begin position="395"/>
        <end position="420"/>
    </location>
</feature>
<feature type="region of interest" description="Disordered" evidence="1">
    <location>
        <begin position="326"/>
        <end position="533"/>
    </location>
</feature>
<organism evidence="3">
    <name type="scientific">Leptosphaeria maculans (strain JN3 / isolate v23.1.3 / race Av1-4-5-6-7-8)</name>
    <name type="common">Blackleg fungus</name>
    <name type="synonym">Phoma lingam</name>
    <dbReference type="NCBI Taxonomy" id="985895"/>
    <lineage>
        <taxon>Eukaryota</taxon>
        <taxon>Fungi</taxon>
        <taxon>Dikarya</taxon>
        <taxon>Ascomycota</taxon>
        <taxon>Pezizomycotina</taxon>
        <taxon>Dothideomycetes</taxon>
        <taxon>Pleosporomycetidae</taxon>
        <taxon>Pleosporales</taxon>
        <taxon>Pleosporineae</taxon>
        <taxon>Leptosphaeriaceae</taxon>
        <taxon>Plenodomus</taxon>
        <taxon>Plenodomus lingam/Leptosphaeria maculans species complex</taxon>
    </lineage>
</organism>
<dbReference type="OrthoDB" id="3796606at2759"/>
<feature type="compositionally biased region" description="Polar residues" evidence="1">
    <location>
        <begin position="504"/>
        <end position="518"/>
    </location>
</feature>
<feature type="region of interest" description="Disordered" evidence="1">
    <location>
        <begin position="177"/>
        <end position="290"/>
    </location>
</feature>
<evidence type="ECO:0000313" key="3">
    <source>
        <dbReference type="Proteomes" id="UP000002668"/>
    </source>
</evidence>
<dbReference type="InParanoid" id="E5A8I8"/>
<dbReference type="Proteomes" id="UP000002668">
    <property type="component" value="Genome"/>
</dbReference>
<dbReference type="HOGENOM" id="CLU_364485_0_0_1"/>
<accession>E5A8I8</accession>
<name>E5A8I8_LEPMJ</name>
<dbReference type="GeneID" id="13292815"/>